<feature type="compositionally biased region" description="Polar residues" evidence="10">
    <location>
        <begin position="22"/>
        <end position="38"/>
    </location>
</feature>
<evidence type="ECO:0000256" key="5">
    <source>
        <dbReference type="ARBA" id="ARBA00022917"/>
    </source>
</evidence>
<dbReference type="InterPro" id="IPR000649">
    <property type="entry name" value="IF-2B-related"/>
</dbReference>
<comment type="caution">
    <text evidence="11">The sequence shown here is derived from an EMBL/GenBank/DDBJ whole genome shotgun (WGS) entry which is preliminary data.</text>
</comment>
<proteinExistence type="inferred from homology"/>
<comment type="subcellular location">
    <subcellularLocation>
        <location evidence="1">Cytoplasm</location>
        <location evidence="1">Cytosol</location>
    </subcellularLocation>
</comment>
<dbReference type="InterPro" id="IPR037171">
    <property type="entry name" value="NagB/RpiA_transferase-like"/>
</dbReference>
<dbReference type="Proteomes" id="UP001054857">
    <property type="component" value="Unassembled WGS sequence"/>
</dbReference>
<dbReference type="InterPro" id="IPR042529">
    <property type="entry name" value="IF_2B-like_C"/>
</dbReference>
<dbReference type="GO" id="GO:0003743">
    <property type="term" value="F:translation initiation factor activity"/>
    <property type="evidence" value="ECO:0007669"/>
    <property type="project" value="UniProtKB-KW"/>
</dbReference>
<feature type="compositionally biased region" description="Gly residues" evidence="10">
    <location>
        <begin position="271"/>
        <end position="281"/>
    </location>
</feature>
<evidence type="ECO:0000256" key="1">
    <source>
        <dbReference type="ARBA" id="ARBA00004514"/>
    </source>
</evidence>
<protein>
    <recommendedName>
        <fullName evidence="6">Translation initiation factor eIF2B subunit delta</fullName>
    </recommendedName>
    <alternativeName>
        <fullName evidence="7">eIF2B GDP-GTP exchange factor subunit delta</fullName>
    </alternativeName>
</protein>
<feature type="compositionally biased region" description="Low complexity" evidence="10">
    <location>
        <begin position="317"/>
        <end position="326"/>
    </location>
</feature>
<feature type="compositionally biased region" description="Basic and acidic residues" evidence="10">
    <location>
        <begin position="218"/>
        <end position="230"/>
    </location>
</feature>
<evidence type="ECO:0000256" key="4">
    <source>
        <dbReference type="ARBA" id="ARBA00022540"/>
    </source>
</evidence>
<comment type="subunit">
    <text evidence="8">Component of the translation initiation factor 2B (eIF2B) complex which is a heterodecamer of two sets of five different subunits: alpha, beta, gamma, delta and epsilon. Subunits alpha, beta and delta comprise a regulatory subcomplex and subunits epsilon and gamma comprise a catalytic subcomplex. Within the complex, the hexameric regulatory complex resides at the center, with the two heterodimeric catalytic subcomplexes bound on opposite sides.</text>
</comment>
<gene>
    <name evidence="11" type="ORF">Agub_g551</name>
</gene>
<dbReference type="GO" id="GO:0005829">
    <property type="term" value="C:cytosol"/>
    <property type="evidence" value="ECO:0007669"/>
    <property type="project" value="UniProtKB-SubCell"/>
</dbReference>
<feature type="compositionally biased region" description="Low complexity" evidence="10">
    <location>
        <begin position="75"/>
        <end position="95"/>
    </location>
</feature>
<sequence>MSGFQKQPVKQVVGFHVEGATPSPTQPSLLQGTMTAGSPTPVIIPPTFQRESSHGSRPSVTTDAAPRALDSTTSGGVPASGAQAPGPQQAANEAGFAPVASSVRAVPPSTSAPRPIQHPDKAEASHAGLIKVASQLSMASEASMTSSGMFSLETTSRLTPSPHLPQQQQQQPAFPAAHAGNSAAQQQPAQQQHVHPHPAAQPQAGASQADAASKAGKSQKEMTKAERRALQESQRAAKAAQKTGGGGGGGGGGAPEKGKSSAAAADAGAAAGRGGRGGQAGGDAKPSSSKAAPAAGAARADGERRTDNAGGAGAAGAGAAASAAGPAGEGASGAAAAAAKKKKDPKAVSLNSTELFAHLQQYKRITVSSLLQQPATANIHSAILQLGLRYADGSIRGANARCLAMLNAFCQVIRDYTTPEGKELSRDLLRQLNEYVNFLVVCRPLSVGMGNAIRHLKLRISTIPPDTPEAEAKELLEQEIADYINVRIDSADKQLVNYAMAKVEAQGDVILTFAASHVVQRALVEAARAGKSFRVVVMDSRPELEGRSTLARLLAAGIPCTYVHLNAASYIIREVTKVFLGAAAVLSNGTVLSRAGTAAVAMMAHAHNKPVMICCETHKFNERVQLDSITHNELGDPEALAAVPGKPEINALEGWSEHPRLRLLNLKYDVMPAEYVTMVVTEFGMVPPTSVPVILREFRQSEQTVSGPF</sequence>
<dbReference type="SUPFAM" id="SSF100950">
    <property type="entry name" value="NagB/RpiA/CoA transferase-like"/>
    <property type="match status" value="1"/>
</dbReference>
<keyword evidence="3" id="KW-0963">Cytoplasm</keyword>
<feature type="compositionally biased region" description="Gly residues" evidence="10">
    <location>
        <begin position="243"/>
        <end position="255"/>
    </location>
</feature>
<dbReference type="EMBL" id="BMAR01000001">
    <property type="protein sequence ID" value="GFR40016.1"/>
    <property type="molecule type" value="Genomic_DNA"/>
</dbReference>
<feature type="compositionally biased region" description="Low complexity" evidence="10">
    <location>
        <begin position="282"/>
        <end position="299"/>
    </location>
</feature>
<keyword evidence="5" id="KW-0648">Protein biosynthesis</keyword>
<evidence type="ECO:0000256" key="8">
    <source>
        <dbReference type="ARBA" id="ARBA00046432"/>
    </source>
</evidence>
<evidence type="ECO:0000313" key="12">
    <source>
        <dbReference type="Proteomes" id="UP001054857"/>
    </source>
</evidence>
<name>A0AAD3DDV1_9CHLO</name>
<dbReference type="Pfam" id="PF01008">
    <property type="entry name" value="IF-2B"/>
    <property type="match status" value="1"/>
</dbReference>
<feature type="region of interest" description="Disordered" evidence="10">
    <location>
        <begin position="15"/>
        <end position="124"/>
    </location>
</feature>
<evidence type="ECO:0000256" key="10">
    <source>
        <dbReference type="SAM" id="MobiDB-lite"/>
    </source>
</evidence>
<feature type="region of interest" description="Disordered" evidence="10">
    <location>
        <begin position="154"/>
        <end position="326"/>
    </location>
</feature>
<dbReference type="AlphaFoldDB" id="A0AAD3DDV1"/>
<keyword evidence="12" id="KW-1185">Reference proteome</keyword>
<accession>A0AAD3DDV1</accession>
<evidence type="ECO:0000313" key="11">
    <source>
        <dbReference type="EMBL" id="GFR40016.1"/>
    </source>
</evidence>
<feature type="compositionally biased region" description="Low complexity" evidence="10">
    <location>
        <begin position="260"/>
        <end position="270"/>
    </location>
</feature>
<reference evidence="11 12" key="1">
    <citation type="journal article" date="2021" name="Sci. Rep.">
        <title>Genome sequencing of the multicellular alga Astrephomene provides insights into convergent evolution of germ-soma differentiation.</title>
        <authorList>
            <person name="Yamashita S."/>
            <person name="Yamamoto K."/>
            <person name="Matsuzaki R."/>
            <person name="Suzuki S."/>
            <person name="Yamaguchi H."/>
            <person name="Hirooka S."/>
            <person name="Minakuchi Y."/>
            <person name="Miyagishima S."/>
            <person name="Kawachi M."/>
            <person name="Toyoda A."/>
            <person name="Nozaki H."/>
        </authorList>
    </citation>
    <scope>NUCLEOTIDE SEQUENCE [LARGE SCALE GENOMIC DNA]</scope>
    <source>
        <strain evidence="11 12">NIES-4017</strain>
    </source>
</reference>
<dbReference type="Gene3D" id="3.40.50.10470">
    <property type="entry name" value="Translation initiation factor eif-2b, domain 2"/>
    <property type="match status" value="1"/>
</dbReference>
<organism evidence="11 12">
    <name type="scientific">Astrephomene gubernaculifera</name>
    <dbReference type="NCBI Taxonomy" id="47775"/>
    <lineage>
        <taxon>Eukaryota</taxon>
        <taxon>Viridiplantae</taxon>
        <taxon>Chlorophyta</taxon>
        <taxon>core chlorophytes</taxon>
        <taxon>Chlorophyceae</taxon>
        <taxon>CS clade</taxon>
        <taxon>Chlamydomonadales</taxon>
        <taxon>Astrephomenaceae</taxon>
        <taxon>Astrephomene</taxon>
    </lineage>
</organism>
<evidence type="ECO:0000256" key="7">
    <source>
        <dbReference type="ARBA" id="ARBA00044356"/>
    </source>
</evidence>
<dbReference type="PANTHER" id="PTHR10233:SF14">
    <property type="entry name" value="TRANSLATION INITIATION FACTOR EIF-2B SUBUNIT DELTA"/>
    <property type="match status" value="1"/>
</dbReference>
<dbReference type="PANTHER" id="PTHR10233">
    <property type="entry name" value="TRANSLATION INITIATION FACTOR EIF-2B"/>
    <property type="match status" value="1"/>
</dbReference>
<feature type="compositionally biased region" description="Low complexity" evidence="10">
    <location>
        <begin position="165"/>
        <end position="216"/>
    </location>
</feature>
<comment type="similarity">
    <text evidence="2 9">Belongs to the eIF-2B alpha/beta/delta subunits family.</text>
</comment>
<evidence type="ECO:0000256" key="9">
    <source>
        <dbReference type="RuleBase" id="RU003814"/>
    </source>
</evidence>
<evidence type="ECO:0000256" key="3">
    <source>
        <dbReference type="ARBA" id="ARBA00022490"/>
    </source>
</evidence>
<evidence type="ECO:0000256" key="6">
    <source>
        <dbReference type="ARBA" id="ARBA00044147"/>
    </source>
</evidence>
<evidence type="ECO:0000256" key="2">
    <source>
        <dbReference type="ARBA" id="ARBA00007251"/>
    </source>
</evidence>
<keyword evidence="4" id="KW-0396">Initiation factor</keyword>